<reference evidence="4" key="1">
    <citation type="submission" date="2018-09" db="EMBL/GenBank/DDBJ databases">
        <authorList>
            <person name="Tuo L."/>
        </authorList>
    </citation>
    <scope>NUCLEOTIDE SEQUENCE [LARGE SCALE GENOMIC DNA]</scope>
    <source>
        <strain evidence="4">M2BS4Y-1</strain>
    </source>
</reference>
<dbReference type="OrthoDB" id="9790023at2"/>
<accession>A0A3A1WPG2</accession>
<dbReference type="CDD" id="cd02440">
    <property type="entry name" value="AdoMet_MTases"/>
    <property type="match status" value="1"/>
</dbReference>
<evidence type="ECO:0000313" key="4">
    <source>
        <dbReference type="Proteomes" id="UP000265750"/>
    </source>
</evidence>
<feature type="region of interest" description="Disordered" evidence="1">
    <location>
        <begin position="440"/>
        <end position="462"/>
    </location>
</feature>
<dbReference type="RefSeq" id="WP_119541371.1">
    <property type="nucleotide sequence ID" value="NZ_QYRN01000011.1"/>
</dbReference>
<dbReference type="Pfam" id="PF02585">
    <property type="entry name" value="PIG-L"/>
    <property type="match status" value="1"/>
</dbReference>
<comment type="caution">
    <text evidence="3">The sequence shown here is derived from an EMBL/GenBank/DDBJ whole genome shotgun (WGS) entry which is preliminary data.</text>
</comment>
<dbReference type="Pfam" id="PF13649">
    <property type="entry name" value="Methyltransf_25"/>
    <property type="match status" value="1"/>
</dbReference>
<feature type="domain" description="Methyltransferase" evidence="2">
    <location>
        <begin position="294"/>
        <end position="372"/>
    </location>
</feature>
<dbReference type="Gene3D" id="3.40.50.10320">
    <property type="entry name" value="LmbE-like"/>
    <property type="match status" value="1"/>
</dbReference>
<protein>
    <submittedName>
        <fullName evidence="3">Methyltransferase domain-containing protein</fullName>
    </submittedName>
</protein>
<dbReference type="AlphaFoldDB" id="A0A3A1WPG2"/>
<dbReference type="InterPro" id="IPR041698">
    <property type="entry name" value="Methyltransf_25"/>
</dbReference>
<evidence type="ECO:0000313" key="3">
    <source>
        <dbReference type="EMBL" id="RIX98179.1"/>
    </source>
</evidence>
<name>A0A3A1WPG2_9HYPH</name>
<dbReference type="Gene3D" id="3.40.50.150">
    <property type="entry name" value="Vaccinia Virus protein VP39"/>
    <property type="match status" value="1"/>
</dbReference>
<evidence type="ECO:0000256" key="1">
    <source>
        <dbReference type="SAM" id="MobiDB-lite"/>
    </source>
</evidence>
<dbReference type="SUPFAM" id="SSF102588">
    <property type="entry name" value="LmbE-like"/>
    <property type="match status" value="1"/>
</dbReference>
<dbReference type="PANTHER" id="PTHR12993">
    <property type="entry name" value="N-ACETYLGLUCOSAMINYL-PHOSPHATIDYLINOSITOL DE-N-ACETYLASE-RELATED"/>
    <property type="match status" value="1"/>
</dbReference>
<gene>
    <name evidence="3" type="ORF">D3218_17495</name>
</gene>
<keyword evidence="3" id="KW-0489">Methyltransferase</keyword>
<dbReference type="GO" id="GO:0008168">
    <property type="term" value="F:methyltransferase activity"/>
    <property type="evidence" value="ECO:0007669"/>
    <property type="project" value="UniProtKB-KW"/>
</dbReference>
<dbReference type="InterPro" id="IPR029063">
    <property type="entry name" value="SAM-dependent_MTases_sf"/>
</dbReference>
<dbReference type="Proteomes" id="UP000265750">
    <property type="component" value="Unassembled WGS sequence"/>
</dbReference>
<dbReference type="SUPFAM" id="SSF53335">
    <property type="entry name" value="S-adenosyl-L-methionine-dependent methyltransferases"/>
    <property type="match status" value="1"/>
</dbReference>
<dbReference type="InterPro" id="IPR024078">
    <property type="entry name" value="LmbE-like_dom_sf"/>
</dbReference>
<evidence type="ECO:0000259" key="2">
    <source>
        <dbReference type="Pfam" id="PF13649"/>
    </source>
</evidence>
<feature type="compositionally biased region" description="Gly residues" evidence="1">
    <location>
        <begin position="446"/>
        <end position="456"/>
    </location>
</feature>
<dbReference type="GO" id="GO:0032259">
    <property type="term" value="P:methylation"/>
    <property type="evidence" value="ECO:0007669"/>
    <property type="project" value="UniProtKB-KW"/>
</dbReference>
<organism evidence="3 4">
    <name type="scientific">Aureimonas flava</name>
    <dbReference type="NCBI Taxonomy" id="2320271"/>
    <lineage>
        <taxon>Bacteria</taxon>
        <taxon>Pseudomonadati</taxon>
        <taxon>Pseudomonadota</taxon>
        <taxon>Alphaproteobacteria</taxon>
        <taxon>Hyphomicrobiales</taxon>
        <taxon>Aurantimonadaceae</taxon>
        <taxon>Aureimonas</taxon>
    </lineage>
</organism>
<keyword evidence="3" id="KW-0808">Transferase</keyword>
<keyword evidence="4" id="KW-1185">Reference proteome</keyword>
<proteinExistence type="predicted"/>
<dbReference type="EMBL" id="QYRN01000011">
    <property type="protein sequence ID" value="RIX98179.1"/>
    <property type="molecule type" value="Genomic_DNA"/>
</dbReference>
<dbReference type="InterPro" id="IPR003737">
    <property type="entry name" value="GlcNAc_PI_deacetylase-related"/>
</dbReference>
<dbReference type="PANTHER" id="PTHR12993:SF11">
    <property type="entry name" value="N-ACETYLGLUCOSAMINYL-PHOSPHATIDYLINOSITOL DE-N-ACETYLASE"/>
    <property type="match status" value="1"/>
</dbReference>
<dbReference type="GO" id="GO:0016811">
    <property type="term" value="F:hydrolase activity, acting on carbon-nitrogen (but not peptide) bonds, in linear amides"/>
    <property type="evidence" value="ECO:0007669"/>
    <property type="project" value="TreeGrafter"/>
</dbReference>
<sequence length="462" mass="48372">MKGTLGDWRKRVAVAPEVCGERLIGPGALVVLSPHPDDETIGCSGLILAAARLGRAVGVVALTDGEGSHPGSVEVPPTRLAAIRVAEQQAAMASLGHPSPEWLRLGLPDGASGRDGRFGAAADEIASFCERIGASALTAPHPDDPHPDHHAAAALAMEVRRRLPNLRILHYEVWSRRLGDEAPFRAEGLVPFRVRTAIGAKRRALNCHESQLGHVVPDDPGGFVLPAWFLGAMDEPTETASWLAMPGDVPGPDHFARLYAADGDPWHVRSSPYERDKRAAAVAMLAGHSYGRLLEAGCGEGHLTAAILHAGVAREAIAFDRDPAIVARANAMGWGADMRFVEGAMPDAVPEGRFDLVVLSEVLYFLSEVELIRFGDVLRGRLADGAHILLISYLGATDTPLDGRAASDLLVAALGAGVTTLGLRETEAYRMELVACPAAPVASPDDGGGGPTGAGGSEVAAG</sequence>